<protein>
    <recommendedName>
        <fullName evidence="1">Redox-sensitive transcriptional activator SoxR</fullName>
    </recommendedName>
</protein>
<sequence>MELSVGQVAKRSGVAVSALHFYEKKGLIFSSRNAGNQRRYSTSVLRRVAIIKTAQQLGISLEDIKRVLSELPRERSPSKEDWSKMAAIWRIELEQRIAGLQRLSENLYSCIGCGCLSLEKCALRNPDDLMGKESSGGVLLKA</sequence>
<dbReference type="GO" id="GO:0051537">
    <property type="term" value="F:2 iron, 2 sulfur cluster binding"/>
    <property type="evidence" value="ECO:0007669"/>
    <property type="project" value="UniProtKB-KW"/>
</dbReference>
<dbReference type="PROSITE" id="PS00552">
    <property type="entry name" value="HTH_MERR_1"/>
    <property type="match status" value="1"/>
</dbReference>
<evidence type="ECO:0000256" key="4">
    <source>
        <dbReference type="ARBA" id="ARBA00023014"/>
    </source>
</evidence>
<evidence type="ECO:0000256" key="2">
    <source>
        <dbReference type="ARBA" id="ARBA00022714"/>
    </source>
</evidence>
<dbReference type="PANTHER" id="PTHR30204:SF0">
    <property type="entry name" value="REDOX-SENSITIVE TRANSCRIPTIONAL ACTIVATOR SOXR"/>
    <property type="match status" value="1"/>
</dbReference>
<dbReference type="EMBL" id="LYBM01000006">
    <property type="protein sequence ID" value="ODA35098.1"/>
    <property type="molecule type" value="Genomic_DNA"/>
</dbReference>
<feature type="domain" description="HTH merR-type" evidence="6">
    <location>
        <begin position="1"/>
        <end position="70"/>
    </location>
</feature>
<dbReference type="Proteomes" id="UP000094936">
    <property type="component" value="Unassembled WGS sequence"/>
</dbReference>
<reference evidence="7 8" key="1">
    <citation type="submission" date="2016-05" db="EMBL/GenBank/DDBJ databases">
        <title>Genomic Taxonomy of the Vibrionaceae.</title>
        <authorList>
            <person name="Gomez-Gil B."/>
            <person name="Enciso-Ibarra J."/>
        </authorList>
    </citation>
    <scope>NUCLEOTIDE SEQUENCE [LARGE SCALE GENOMIC DNA]</scope>
    <source>
        <strain evidence="7 8">CAIM 1920</strain>
    </source>
</reference>
<dbReference type="InterPro" id="IPR000551">
    <property type="entry name" value="MerR-type_HTH_dom"/>
</dbReference>
<dbReference type="PANTHER" id="PTHR30204">
    <property type="entry name" value="REDOX-CYCLING DRUG-SENSING TRANSCRIPTIONAL ACTIVATOR SOXR"/>
    <property type="match status" value="1"/>
</dbReference>
<dbReference type="Pfam" id="PF13411">
    <property type="entry name" value="MerR_1"/>
    <property type="match status" value="1"/>
</dbReference>
<gene>
    <name evidence="7" type="ORF">A8L45_05320</name>
</gene>
<dbReference type="PRINTS" id="PR00040">
    <property type="entry name" value="HTHMERR"/>
</dbReference>
<keyword evidence="3" id="KW-0408">Iron</keyword>
<dbReference type="InterPro" id="IPR010211">
    <property type="entry name" value="Redox-sen_tscrpt-act_SoxR"/>
</dbReference>
<dbReference type="SUPFAM" id="SSF46955">
    <property type="entry name" value="Putative DNA-binding domain"/>
    <property type="match status" value="1"/>
</dbReference>
<proteinExistence type="predicted"/>
<evidence type="ECO:0000313" key="7">
    <source>
        <dbReference type="EMBL" id="ODA35098.1"/>
    </source>
</evidence>
<keyword evidence="5" id="KW-0238">DNA-binding</keyword>
<dbReference type="OrthoDB" id="9802944at2"/>
<dbReference type="AlphaFoldDB" id="A0A1C3EPD8"/>
<accession>A0A1C3EPD8</accession>
<keyword evidence="4" id="KW-0411">Iron-sulfur</keyword>
<dbReference type="CDD" id="cd01110">
    <property type="entry name" value="HTH_SoxR"/>
    <property type="match status" value="1"/>
</dbReference>
<keyword evidence="2" id="KW-0001">2Fe-2S</keyword>
<name>A0A1C3EPD8_9GAMM</name>
<dbReference type="GO" id="GO:0003700">
    <property type="term" value="F:DNA-binding transcription factor activity"/>
    <property type="evidence" value="ECO:0007669"/>
    <property type="project" value="InterPro"/>
</dbReference>
<dbReference type="PROSITE" id="PS50937">
    <property type="entry name" value="HTH_MERR_2"/>
    <property type="match status" value="1"/>
</dbReference>
<dbReference type="RefSeq" id="WP_068899991.1">
    <property type="nucleotide sequence ID" value="NZ_JBHUIF010000013.1"/>
</dbReference>
<evidence type="ECO:0000256" key="3">
    <source>
        <dbReference type="ARBA" id="ARBA00023004"/>
    </source>
</evidence>
<dbReference type="GO" id="GO:0003677">
    <property type="term" value="F:DNA binding"/>
    <property type="evidence" value="ECO:0007669"/>
    <property type="project" value="UniProtKB-KW"/>
</dbReference>
<organism evidence="7 8">
    <name type="scientific">Veronia pacifica</name>
    <dbReference type="NCBI Taxonomy" id="1080227"/>
    <lineage>
        <taxon>Bacteria</taxon>
        <taxon>Pseudomonadati</taxon>
        <taxon>Pseudomonadota</taxon>
        <taxon>Gammaproteobacteria</taxon>
        <taxon>Vibrionales</taxon>
        <taxon>Vibrionaceae</taxon>
        <taxon>Veronia</taxon>
    </lineage>
</organism>
<evidence type="ECO:0000259" key="6">
    <source>
        <dbReference type="PROSITE" id="PS50937"/>
    </source>
</evidence>
<comment type="caution">
    <text evidence="7">The sequence shown here is derived from an EMBL/GenBank/DDBJ whole genome shotgun (WGS) entry which is preliminary data.</text>
</comment>
<dbReference type="Gene3D" id="1.10.1660.10">
    <property type="match status" value="1"/>
</dbReference>
<evidence type="ECO:0000313" key="8">
    <source>
        <dbReference type="Proteomes" id="UP000094936"/>
    </source>
</evidence>
<evidence type="ECO:0000256" key="5">
    <source>
        <dbReference type="ARBA" id="ARBA00023125"/>
    </source>
</evidence>
<dbReference type="InterPro" id="IPR009061">
    <property type="entry name" value="DNA-bd_dom_put_sf"/>
</dbReference>
<dbReference type="SMART" id="SM00422">
    <property type="entry name" value="HTH_MERR"/>
    <property type="match status" value="1"/>
</dbReference>
<dbReference type="GO" id="GO:0006979">
    <property type="term" value="P:response to oxidative stress"/>
    <property type="evidence" value="ECO:0007669"/>
    <property type="project" value="InterPro"/>
</dbReference>
<keyword evidence="2" id="KW-0479">Metal-binding</keyword>
<dbReference type="NCBIfam" id="TIGR01950">
    <property type="entry name" value="SoxR"/>
    <property type="match status" value="1"/>
</dbReference>
<dbReference type="STRING" id="1080227.A8L45_05320"/>
<keyword evidence="8" id="KW-1185">Reference proteome</keyword>
<dbReference type="InterPro" id="IPR047057">
    <property type="entry name" value="MerR_fam"/>
</dbReference>
<evidence type="ECO:0000256" key="1">
    <source>
        <dbReference type="ARBA" id="ARBA00014474"/>
    </source>
</evidence>